<dbReference type="OrthoDB" id="27639at2157"/>
<organism evidence="2 3">
    <name type="scientific">Halalkalicoccus paucihalophilus</name>
    <dbReference type="NCBI Taxonomy" id="1008153"/>
    <lineage>
        <taxon>Archaea</taxon>
        <taxon>Methanobacteriati</taxon>
        <taxon>Methanobacteriota</taxon>
        <taxon>Stenosarchaea group</taxon>
        <taxon>Halobacteria</taxon>
        <taxon>Halobacteriales</taxon>
        <taxon>Halococcaceae</taxon>
        <taxon>Halalkalicoccus</taxon>
    </lineage>
</organism>
<evidence type="ECO:0000313" key="2">
    <source>
        <dbReference type="EMBL" id="KYH27552.1"/>
    </source>
</evidence>
<dbReference type="InterPro" id="IPR000649">
    <property type="entry name" value="IF-2B-related"/>
</dbReference>
<keyword evidence="2" id="KW-0413">Isomerase</keyword>
<dbReference type="Gene3D" id="3.40.50.10470">
    <property type="entry name" value="Translation initiation factor eif-2b, domain 2"/>
    <property type="match status" value="1"/>
</dbReference>
<dbReference type="Proteomes" id="UP000075321">
    <property type="component" value="Unassembled WGS sequence"/>
</dbReference>
<dbReference type="SUPFAM" id="SSF100950">
    <property type="entry name" value="NagB/RpiA/CoA transferase-like"/>
    <property type="match status" value="1"/>
</dbReference>
<evidence type="ECO:0000256" key="1">
    <source>
        <dbReference type="RuleBase" id="RU003814"/>
    </source>
</evidence>
<proteinExistence type="inferred from homology"/>
<dbReference type="RefSeq" id="WP_066378452.1">
    <property type="nucleotide sequence ID" value="NZ_LTAZ01000001.1"/>
</dbReference>
<keyword evidence="3" id="KW-1185">Reference proteome</keyword>
<sequence length="403" mass="42806">MVGDVVVGFLRAGGEVLLCRREANTNANSGRWEVPSGTVEGESSADGVAYGIQREWATGDATLVRVGDPVTAGESRLHPYLFECESNETSEGTESEWVHATEIRRRETRDGLWRAYRAVSPTVGSVREDRTHGSAYVSVRALEVLRDQAGEGADWSDLVERASALLEARPSMAALENRVNRAMAGASGAENAAALERAAREGIDRALAADGRTAARAAKRLDGAVLTLSRSGTVEEALSVADLDQLIVLESRPDREGLHVAEGLADALDVTVTLDAAVSHIMDRVDIVLVGADTVLADGSVINKVGTRTAAVAAAHEGVPAYAVAAVDKISPSSDPILESIDRGVLTDDERVAVDCPLFDRTPPELITGVITEEGVLDTTGIAQRATEHARRWRWKEPNGSTG</sequence>
<dbReference type="PANTHER" id="PTHR43475">
    <property type="entry name" value="METHYLTHIORIBOSE-1-PHOSPHATE ISOMERASE"/>
    <property type="match status" value="1"/>
</dbReference>
<dbReference type="GO" id="GO:0043917">
    <property type="term" value="F:ribose 1,5-bisphosphate isomerase activity"/>
    <property type="evidence" value="ECO:0007669"/>
    <property type="project" value="UniProtKB-EC"/>
</dbReference>
<name>A0A151AIY2_9EURY</name>
<reference evidence="2 3" key="1">
    <citation type="submission" date="2016-02" db="EMBL/GenBank/DDBJ databases">
        <title>Genome sequence of Halalkalicoccus paucihalophilus DSM 24557.</title>
        <authorList>
            <person name="Poehlein A."/>
            <person name="Daniel R."/>
        </authorList>
    </citation>
    <scope>NUCLEOTIDE SEQUENCE [LARGE SCALE GENOMIC DNA]</scope>
    <source>
        <strain evidence="2 3">DSM 24557</strain>
    </source>
</reference>
<dbReference type="PANTHER" id="PTHR43475:SF3">
    <property type="entry name" value="TRANSLATION INITIATION FACTOR EIF-2B SUBUNIT FAMILY PROTEIN (AFU_ORTHOLOGUE AFUA_2G14290)"/>
    <property type="match status" value="1"/>
</dbReference>
<accession>A0A151AIY2</accession>
<gene>
    <name evidence="2" type="ORF">HAPAU_02200</name>
</gene>
<dbReference type="InterPro" id="IPR037171">
    <property type="entry name" value="NagB/RpiA_transferase-like"/>
</dbReference>
<dbReference type="EC" id="5.3.1.29" evidence="2"/>
<comment type="caution">
    <text evidence="2">The sequence shown here is derived from an EMBL/GenBank/DDBJ whole genome shotgun (WGS) entry which is preliminary data.</text>
</comment>
<comment type="similarity">
    <text evidence="1">Belongs to the eIF-2B alpha/beta/delta subunits family.</text>
</comment>
<dbReference type="InterPro" id="IPR042529">
    <property type="entry name" value="IF_2B-like_C"/>
</dbReference>
<evidence type="ECO:0000313" key="3">
    <source>
        <dbReference type="Proteomes" id="UP000075321"/>
    </source>
</evidence>
<dbReference type="Pfam" id="PF01008">
    <property type="entry name" value="IF-2B"/>
    <property type="match status" value="1"/>
</dbReference>
<dbReference type="PATRIC" id="fig|1008153.3.peg.223"/>
<dbReference type="SUPFAM" id="SSF55811">
    <property type="entry name" value="Nudix"/>
    <property type="match status" value="1"/>
</dbReference>
<dbReference type="InterPro" id="IPR015797">
    <property type="entry name" value="NUDIX_hydrolase-like_dom_sf"/>
</dbReference>
<dbReference type="EMBL" id="LTAZ01000001">
    <property type="protein sequence ID" value="KYH27552.1"/>
    <property type="molecule type" value="Genomic_DNA"/>
</dbReference>
<protein>
    <submittedName>
        <fullName evidence="2">Ribose 1,5-bisphosphate isomerase</fullName>
        <ecNumber evidence="2">5.3.1.29</ecNumber>
    </submittedName>
</protein>
<dbReference type="GO" id="GO:0046523">
    <property type="term" value="F:S-methyl-5-thioribose-1-phosphate isomerase activity"/>
    <property type="evidence" value="ECO:0007669"/>
    <property type="project" value="TreeGrafter"/>
</dbReference>
<dbReference type="Gene3D" id="3.90.79.10">
    <property type="entry name" value="Nucleoside Triphosphate Pyrophosphohydrolase"/>
    <property type="match status" value="1"/>
</dbReference>
<dbReference type="AlphaFoldDB" id="A0A151AIY2"/>
<dbReference type="GO" id="GO:0019509">
    <property type="term" value="P:L-methionine salvage from methylthioadenosine"/>
    <property type="evidence" value="ECO:0007669"/>
    <property type="project" value="TreeGrafter"/>
</dbReference>